<keyword evidence="3" id="KW-1185">Reference proteome</keyword>
<dbReference type="GO" id="GO:0009166">
    <property type="term" value="P:nucleotide catabolic process"/>
    <property type="evidence" value="ECO:0007669"/>
    <property type="project" value="InterPro"/>
</dbReference>
<evidence type="ECO:0000313" key="3">
    <source>
        <dbReference type="Proteomes" id="UP000887540"/>
    </source>
</evidence>
<evidence type="ECO:0000259" key="2">
    <source>
        <dbReference type="Pfam" id="PF01048"/>
    </source>
</evidence>
<dbReference type="Pfam" id="PF01048">
    <property type="entry name" value="PNP_UDP_1"/>
    <property type="match status" value="1"/>
</dbReference>
<dbReference type="InterPro" id="IPR010059">
    <property type="entry name" value="Uridine_phosphorylase_euk"/>
</dbReference>
<dbReference type="GO" id="GO:0004850">
    <property type="term" value="F:uridine phosphorylase activity"/>
    <property type="evidence" value="ECO:0007669"/>
    <property type="project" value="InterPro"/>
</dbReference>
<dbReference type="AlphaFoldDB" id="A0A914CTD3"/>
<reference evidence="4" key="1">
    <citation type="submission" date="2022-11" db="UniProtKB">
        <authorList>
            <consortium name="WormBaseParasite"/>
        </authorList>
    </citation>
    <scope>IDENTIFICATION</scope>
</reference>
<dbReference type="NCBIfam" id="TIGR01719">
    <property type="entry name" value="euk_UDPppase"/>
    <property type="match status" value="1"/>
</dbReference>
<dbReference type="SUPFAM" id="SSF53167">
    <property type="entry name" value="Purine and uridine phosphorylases"/>
    <property type="match status" value="1"/>
</dbReference>
<dbReference type="PANTHER" id="PTHR43691">
    <property type="entry name" value="URIDINE PHOSPHORYLASE"/>
    <property type="match status" value="1"/>
</dbReference>
<dbReference type="PANTHER" id="PTHR43691:SF11">
    <property type="entry name" value="FI09636P-RELATED"/>
    <property type="match status" value="1"/>
</dbReference>
<sequence length="289" mass="32600">MARVKISNPYLNSNEVDFLSHFSITCTEDVRKEFENVKFVCMSGSSMRIKMYAETFHNETGVDLSENLCKTDRYAMYKTGPVLWINHGMGTPSLSIMLNELIKLLYYAQATDVIFIRVAISYGVGVEPGTVVVSSGTLNGLLEPIHIQQIMGEVIKLDAKLDVDLCKELYENALNLDIPVGKGLTLSTDDFYEGQARLNGAFCHYTKEEKNEFLQKLHSLEVRNMEMEGTCLAALTRKAGIRSAIVSATFLDRLNEDLERMNLSPDCFHDFEMRPFKVVSALLIKKLKL</sequence>
<proteinExistence type="inferred from homology"/>
<organism evidence="3 4">
    <name type="scientific">Acrobeloides nanus</name>
    <dbReference type="NCBI Taxonomy" id="290746"/>
    <lineage>
        <taxon>Eukaryota</taxon>
        <taxon>Metazoa</taxon>
        <taxon>Ecdysozoa</taxon>
        <taxon>Nematoda</taxon>
        <taxon>Chromadorea</taxon>
        <taxon>Rhabditida</taxon>
        <taxon>Tylenchina</taxon>
        <taxon>Cephalobomorpha</taxon>
        <taxon>Cephaloboidea</taxon>
        <taxon>Cephalobidae</taxon>
        <taxon>Acrobeloides</taxon>
    </lineage>
</organism>
<dbReference type="CDD" id="cd17763">
    <property type="entry name" value="UP_hUPP-like"/>
    <property type="match status" value="1"/>
</dbReference>
<evidence type="ECO:0000313" key="4">
    <source>
        <dbReference type="WBParaSite" id="ACRNAN_scaffold1438.g17421.t1"/>
    </source>
</evidence>
<evidence type="ECO:0000256" key="1">
    <source>
        <dbReference type="ARBA" id="ARBA00010456"/>
    </source>
</evidence>
<dbReference type="InterPro" id="IPR000845">
    <property type="entry name" value="Nucleoside_phosphorylase_d"/>
</dbReference>
<dbReference type="GO" id="GO:0005829">
    <property type="term" value="C:cytosol"/>
    <property type="evidence" value="ECO:0007669"/>
    <property type="project" value="TreeGrafter"/>
</dbReference>
<dbReference type="Gene3D" id="3.40.50.1580">
    <property type="entry name" value="Nucleoside phosphorylase domain"/>
    <property type="match status" value="1"/>
</dbReference>
<name>A0A914CTD3_9BILA</name>
<feature type="domain" description="Nucleoside phosphorylase" evidence="2">
    <location>
        <begin position="39"/>
        <end position="282"/>
    </location>
</feature>
<protein>
    <submittedName>
        <fullName evidence="4">Nucleoside phosphorylase domain-containing protein</fullName>
    </submittedName>
</protein>
<dbReference type="WBParaSite" id="ACRNAN_scaffold1438.g17421.t1">
    <property type="protein sequence ID" value="ACRNAN_scaffold1438.g17421.t1"/>
    <property type="gene ID" value="ACRNAN_scaffold1438.g17421"/>
</dbReference>
<dbReference type="Proteomes" id="UP000887540">
    <property type="component" value="Unplaced"/>
</dbReference>
<accession>A0A914CTD3</accession>
<dbReference type="InterPro" id="IPR035994">
    <property type="entry name" value="Nucleoside_phosphorylase_sf"/>
</dbReference>
<comment type="similarity">
    <text evidence="1">Belongs to the PNP/UDP phosphorylase family.</text>
</comment>
<dbReference type="GO" id="GO:0006218">
    <property type="term" value="P:uridine catabolic process"/>
    <property type="evidence" value="ECO:0007669"/>
    <property type="project" value="TreeGrafter"/>
</dbReference>